<keyword evidence="6" id="KW-0963">Cytoplasm</keyword>
<keyword evidence="5 6" id="KW-0456">Lyase</keyword>
<gene>
    <name evidence="6 8" type="primary">hisB</name>
    <name evidence="8" type="ORF">FME68_03690</name>
</gene>
<keyword evidence="4 6" id="KW-0368">Histidine biosynthesis</keyword>
<evidence type="ECO:0000313" key="9">
    <source>
        <dbReference type="Proteomes" id="UP000432568"/>
    </source>
</evidence>
<evidence type="ECO:0000256" key="1">
    <source>
        <dbReference type="ARBA" id="ARBA00005047"/>
    </source>
</evidence>
<comment type="pathway">
    <text evidence="1 6 7">Amino-acid biosynthesis; L-histidine biosynthesis; L-histidine from 5-phospho-alpha-D-ribose 1-diphosphate: step 6/9.</text>
</comment>
<protein>
    <recommendedName>
        <fullName evidence="2 6">Imidazoleglycerol-phosphate dehydratase</fullName>
        <shortName evidence="6">IGPD</shortName>
        <ecNumber evidence="6 7">4.2.1.19</ecNumber>
    </recommendedName>
</protein>
<dbReference type="GO" id="GO:0005737">
    <property type="term" value="C:cytoplasm"/>
    <property type="evidence" value="ECO:0007669"/>
    <property type="project" value="UniProtKB-SubCell"/>
</dbReference>
<proteinExistence type="inferred from homology"/>
<evidence type="ECO:0000256" key="2">
    <source>
        <dbReference type="ARBA" id="ARBA00016664"/>
    </source>
</evidence>
<dbReference type="EC" id="4.2.1.19" evidence="6 7"/>
<comment type="subcellular location">
    <subcellularLocation>
        <location evidence="6 7">Cytoplasm</location>
    </subcellularLocation>
</comment>
<accession>A0A6I3K8X0</accession>
<dbReference type="NCBIfam" id="NF002111">
    <property type="entry name" value="PRK00951.2-1"/>
    <property type="match status" value="1"/>
</dbReference>
<dbReference type="HAMAP" id="MF_00076">
    <property type="entry name" value="HisB"/>
    <property type="match status" value="1"/>
</dbReference>
<comment type="similarity">
    <text evidence="6 7">Belongs to the imidazoleglycerol-phosphate dehydratase family.</text>
</comment>
<dbReference type="NCBIfam" id="NF002114">
    <property type="entry name" value="PRK00951.2-4"/>
    <property type="match status" value="1"/>
</dbReference>
<organism evidence="8 9">
    <name type="scientific">Corynebacterium aurimucosum</name>
    <dbReference type="NCBI Taxonomy" id="169292"/>
    <lineage>
        <taxon>Bacteria</taxon>
        <taxon>Bacillati</taxon>
        <taxon>Actinomycetota</taxon>
        <taxon>Actinomycetes</taxon>
        <taxon>Mycobacteriales</taxon>
        <taxon>Corynebacteriaceae</taxon>
        <taxon>Corynebacterium</taxon>
    </lineage>
</organism>
<evidence type="ECO:0000313" key="8">
    <source>
        <dbReference type="EMBL" id="MTD90998.1"/>
    </source>
</evidence>
<dbReference type="Pfam" id="PF00475">
    <property type="entry name" value="IGPD"/>
    <property type="match status" value="1"/>
</dbReference>
<dbReference type="SUPFAM" id="SSF54211">
    <property type="entry name" value="Ribosomal protein S5 domain 2-like"/>
    <property type="match status" value="2"/>
</dbReference>
<dbReference type="Gene3D" id="3.30.230.40">
    <property type="entry name" value="Imidazole glycerol phosphate dehydratase, domain 1"/>
    <property type="match status" value="2"/>
</dbReference>
<dbReference type="InterPro" id="IPR020565">
    <property type="entry name" value="ImidazoleglycerP_deHydtase_CS"/>
</dbReference>
<dbReference type="PANTHER" id="PTHR23133">
    <property type="entry name" value="IMIDAZOLEGLYCEROL-PHOSPHATE DEHYDRATASE HIS7"/>
    <property type="match status" value="1"/>
</dbReference>
<comment type="catalytic activity">
    <reaction evidence="6 7">
        <text>D-erythro-1-(imidazol-4-yl)glycerol 3-phosphate = 3-(imidazol-4-yl)-2-oxopropyl phosphate + H2O</text>
        <dbReference type="Rhea" id="RHEA:11040"/>
        <dbReference type="ChEBI" id="CHEBI:15377"/>
        <dbReference type="ChEBI" id="CHEBI:57766"/>
        <dbReference type="ChEBI" id="CHEBI:58278"/>
        <dbReference type="EC" id="4.2.1.19"/>
    </reaction>
</comment>
<dbReference type="GO" id="GO:0000105">
    <property type="term" value="P:L-histidine biosynthetic process"/>
    <property type="evidence" value="ECO:0007669"/>
    <property type="project" value="UniProtKB-UniRule"/>
</dbReference>
<dbReference type="InterPro" id="IPR038494">
    <property type="entry name" value="IGPD_sf"/>
</dbReference>
<evidence type="ECO:0000256" key="5">
    <source>
        <dbReference type="ARBA" id="ARBA00023239"/>
    </source>
</evidence>
<dbReference type="EMBL" id="VIOG01000003">
    <property type="protein sequence ID" value="MTD90998.1"/>
    <property type="molecule type" value="Genomic_DNA"/>
</dbReference>
<dbReference type="PROSITE" id="PS00955">
    <property type="entry name" value="IGP_DEHYDRATASE_2"/>
    <property type="match status" value="1"/>
</dbReference>
<dbReference type="FunFam" id="3.30.230.40:FF:000001">
    <property type="entry name" value="Imidazoleglycerol-phosphate dehydratase HisB"/>
    <property type="match status" value="1"/>
</dbReference>
<sequence>MSADEAARRDGGDRIGRAERVTGETKISVEINLDGTGQADISTGLPFFDHMLNAVCTHGSFDLRVHADGDIDIDAHHTVEDTAIVLGRAFLEALGDKSGIRRFGSQLLPMDEALVEAVVDISGRPYFVMNGEPENMEWQVIGGHYATVINRHFFETFATHSATTLHVNVWYGRDPHHITEAEYKAVARALRQATERDPRVTGVPSTKGAL</sequence>
<comment type="caution">
    <text evidence="8">The sequence shown here is derived from an EMBL/GenBank/DDBJ whole genome shotgun (WGS) entry which is preliminary data.</text>
</comment>
<dbReference type="AlphaFoldDB" id="A0A6I3K8X0"/>
<dbReference type="InterPro" id="IPR000807">
    <property type="entry name" value="ImidazoleglycerolP_deHydtase"/>
</dbReference>
<dbReference type="GO" id="GO:0004424">
    <property type="term" value="F:imidazoleglycerol-phosphate dehydratase activity"/>
    <property type="evidence" value="ECO:0007669"/>
    <property type="project" value="UniProtKB-UniRule"/>
</dbReference>
<dbReference type="CDD" id="cd07914">
    <property type="entry name" value="IGPD"/>
    <property type="match status" value="1"/>
</dbReference>
<dbReference type="PANTHER" id="PTHR23133:SF2">
    <property type="entry name" value="IMIDAZOLEGLYCEROL-PHOSPHATE DEHYDRATASE"/>
    <property type="match status" value="1"/>
</dbReference>
<evidence type="ECO:0000256" key="3">
    <source>
        <dbReference type="ARBA" id="ARBA00022605"/>
    </source>
</evidence>
<dbReference type="NCBIfam" id="NF002110">
    <property type="entry name" value="PRK00951.1-6"/>
    <property type="match status" value="1"/>
</dbReference>
<dbReference type="FunFam" id="3.30.230.40:FF:000003">
    <property type="entry name" value="Imidazoleglycerol-phosphate dehydratase HisB"/>
    <property type="match status" value="1"/>
</dbReference>
<dbReference type="InterPro" id="IPR020568">
    <property type="entry name" value="Ribosomal_Su5_D2-typ_SF"/>
</dbReference>
<evidence type="ECO:0000256" key="4">
    <source>
        <dbReference type="ARBA" id="ARBA00023102"/>
    </source>
</evidence>
<name>A0A6I3K8X0_9CORY</name>
<evidence type="ECO:0000256" key="6">
    <source>
        <dbReference type="HAMAP-Rule" id="MF_00076"/>
    </source>
</evidence>
<dbReference type="UniPathway" id="UPA00031">
    <property type="reaction ID" value="UER00011"/>
</dbReference>
<keyword evidence="3 6" id="KW-0028">Amino-acid biosynthesis</keyword>
<dbReference type="Proteomes" id="UP000432568">
    <property type="component" value="Unassembled WGS sequence"/>
</dbReference>
<reference evidence="8 9" key="1">
    <citation type="submission" date="2019-07" db="EMBL/GenBank/DDBJ databases">
        <title>Draft genome of C. aurimucosum strain 332.</title>
        <authorList>
            <person name="Pacheco L.G.C."/>
            <person name="Aguiar E.R.G.R."/>
            <person name="Barberis C.M."/>
            <person name="Almuzara M.N."/>
            <person name="Traglia G.M."/>
            <person name="Santos C.S."/>
            <person name="Vay C.A."/>
            <person name="Rocha D.J.P.G."/>
        </authorList>
    </citation>
    <scope>NUCLEOTIDE SEQUENCE [LARGE SCALE GENOMIC DNA]</scope>
    <source>
        <strain evidence="8 9">332</strain>
    </source>
</reference>
<dbReference type="PROSITE" id="PS00954">
    <property type="entry name" value="IGP_DEHYDRATASE_1"/>
    <property type="match status" value="1"/>
</dbReference>
<evidence type="ECO:0000256" key="7">
    <source>
        <dbReference type="RuleBase" id="RU000599"/>
    </source>
</evidence>